<organism evidence="8">
    <name type="scientific">bioreactor metagenome</name>
    <dbReference type="NCBI Taxonomy" id="1076179"/>
    <lineage>
        <taxon>unclassified sequences</taxon>
        <taxon>metagenomes</taxon>
        <taxon>ecological metagenomes</taxon>
    </lineage>
</organism>
<comment type="similarity">
    <text evidence="5">Belongs to the YicC/YloC family.</text>
</comment>
<evidence type="ECO:0000259" key="6">
    <source>
        <dbReference type="Pfam" id="PF03755"/>
    </source>
</evidence>
<dbReference type="EMBL" id="VSSQ01025357">
    <property type="protein sequence ID" value="MPM73422.1"/>
    <property type="molecule type" value="Genomic_DNA"/>
</dbReference>
<dbReference type="AlphaFoldDB" id="A0A645C6W1"/>
<gene>
    <name evidence="8" type="ORF">SDC9_120402</name>
</gene>
<dbReference type="NCBIfam" id="TIGR00255">
    <property type="entry name" value="YicC/YloC family endoribonuclease"/>
    <property type="match status" value="1"/>
</dbReference>
<evidence type="ECO:0008006" key="9">
    <source>
        <dbReference type="Google" id="ProtNLM"/>
    </source>
</evidence>
<dbReference type="PANTHER" id="PTHR30636">
    <property type="entry name" value="UPF0701 PROTEIN YICC"/>
    <property type="match status" value="1"/>
</dbReference>
<evidence type="ECO:0000256" key="2">
    <source>
        <dbReference type="ARBA" id="ARBA00022722"/>
    </source>
</evidence>
<keyword evidence="4" id="KW-0378">Hydrolase</keyword>
<evidence type="ECO:0000256" key="3">
    <source>
        <dbReference type="ARBA" id="ARBA00022759"/>
    </source>
</evidence>
<proteinExistence type="inferred from homology"/>
<evidence type="ECO:0000313" key="8">
    <source>
        <dbReference type="EMBL" id="MPM73422.1"/>
    </source>
</evidence>
<accession>A0A645C6W1</accession>
<dbReference type="InterPro" id="IPR013551">
    <property type="entry name" value="YicC-like_C"/>
</dbReference>
<dbReference type="InterPro" id="IPR005229">
    <property type="entry name" value="YicC/YloC-like"/>
</dbReference>
<feature type="domain" description="Endoribonuclease YicC-like N-terminal" evidence="6">
    <location>
        <begin position="1"/>
        <end position="108"/>
    </location>
</feature>
<dbReference type="InterPro" id="IPR013527">
    <property type="entry name" value="YicC-like_N"/>
</dbReference>
<reference evidence="8" key="1">
    <citation type="submission" date="2019-08" db="EMBL/GenBank/DDBJ databases">
        <authorList>
            <person name="Kucharzyk K."/>
            <person name="Murdoch R.W."/>
            <person name="Higgins S."/>
            <person name="Loffler F."/>
        </authorList>
    </citation>
    <scope>NUCLEOTIDE SEQUENCE</scope>
</reference>
<comment type="caution">
    <text evidence="8">The sequence shown here is derived from an EMBL/GenBank/DDBJ whole genome shotgun (WGS) entry which is preliminary data.</text>
</comment>
<comment type="cofactor">
    <cofactor evidence="1">
        <name>a divalent metal cation</name>
        <dbReference type="ChEBI" id="CHEBI:60240"/>
    </cofactor>
</comment>
<evidence type="ECO:0000256" key="5">
    <source>
        <dbReference type="ARBA" id="ARBA00035648"/>
    </source>
</evidence>
<evidence type="ECO:0000259" key="7">
    <source>
        <dbReference type="Pfam" id="PF08340"/>
    </source>
</evidence>
<feature type="domain" description="Endoribonuclease YicC-like C-terminal" evidence="7">
    <location>
        <begin position="126"/>
        <end position="243"/>
    </location>
</feature>
<protein>
    <recommendedName>
        <fullName evidence="9">YicC family protein</fullName>
    </recommendedName>
</protein>
<name>A0A645C6W1_9ZZZZ</name>
<dbReference type="GO" id="GO:0004521">
    <property type="term" value="F:RNA endonuclease activity"/>
    <property type="evidence" value="ECO:0007669"/>
    <property type="project" value="InterPro"/>
</dbReference>
<evidence type="ECO:0000256" key="1">
    <source>
        <dbReference type="ARBA" id="ARBA00001968"/>
    </source>
</evidence>
<dbReference type="Pfam" id="PF08340">
    <property type="entry name" value="YicC-like_C"/>
    <property type="match status" value="1"/>
</dbReference>
<keyword evidence="2" id="KW-0540">Nuclease</keyword>
<dbReference type="GO" id="GO:0016787">
    <property type="term" value="F:hydrolase activity"/>
    <property type="evidence" value="ECO:0007669"/>
    <property type="project" value="UniProtKB-KW"/>
</dbReference>
<keyword evidence="3" id="KW-0255">Endonuclease</keyword>
<dbReference type="Pfam" id="PF03755">
    <property type="entry name" value="YicC-like_N"/>
    <property type="match status" value="1"/>
</dbReference>
<evidence type="ECO:0000256" key="4">
    <source>
        <dbReference type="ARBA" id="ARBA00022801"/>
    </source>
</evidence>
<sequence>MRDILGSSLARGHVDVSLGYQNHRQDAKLVEADTALALSYLKAAEVIAKAGGLSEGLPVGDLLFLPDVVRVAEAAEDEETLKSLMIQAAGQAVSQLIDAREREGAALACDLRGHLGSLGGMLRLMKALAPEQPENYRRKLSERIARLMPEGIEPQRLAQEVALFADRVAVDEELARLDAHIGQMGELLEAREPMGRKMDFLVQEMNREVNTIGSKTSELQMTRLVLDAKNALEKMREQIQNAE</sequence>
<dbReference type="PANTHER" id="PTHR30636:SF3">
    <property type="entry name" value="UPF0701 PROTEIN YICC"/>
    <property type="match status" value="1"/>
</dbReference>